<accession>A0A9R1UUZ7</accession>
<protein>
    <submittedName>
        <fullName evidence="1">Uncharacterized protein</fullName>
    </submittedName>
</protein>
<sequence length="155" mass="18103">MILDYKFVIFSFVFIDLQSPKVEISKLKVFEVHEHDHPLRLVDLQLEYPHYEEKEEDDDDDRVKKEGFSQVICSRYSQIHHVISHFANFMLSSPQAQNINIMKCVAIIMDVIFPIDVNCVVEVGKNIIHHFCHPHLLICDIPKPILCDFSAGKRQ</sequence>
<organism evidence="1 2">
    <name type="scientific">Lactuca sativa</name>
    <name type="common">Garden lettuce</name>
    <dbReference type="NCBI Taxonomy" id="4236"/>
    <lineage>
        <taxon>Eukaryota</taxon>
        <taxon>Viridiplantae</taxon>
        <taxon>Streptophyta</taxon>
        <taxon>Embryophyta</taxon>
        <taxon>Tracheophyta</taxon>
        <taxon>Spermatophyta</taxon>
        <taxon>Magnoliopsida</taxon>
        <taxon>eudicotyledons</taxon>
        <taxon>Gunneridae</taxon>
        <taxon>Pentapetalae</taxon>
        <taxon>asterids</taxon>
        <taxon>campanulids</taxon>
        <taxon>Asterales</taxon>
        <taxon>Asteraceae</taxon>
        <taxon>Cichorioideae</taxon>
        <taxon>Cichorieae</taxon>
        <taxon>Lactucinae</taxon>
        <taxon>Lactuca</taxon>
    </lineage>
</organism>
<gene>
    <name evidence="1" type="ORF">LSAT_V11C800420120</name>
</gene>
<comment type="caution">
    <text evidence="1">The sequence shown here is derived from an EMBL/GenBank/DDBJ whole genome shotgun (WGS) entry which is preliminary data.</text>
</comment>
<keyword evidence="2" id="KW-1185">Reference proteome</keyword>
<name>A0A9R1UUZ7_LACSA</name>
<proteinExistence type="predicted"/>
<dbReference type="AlphaFoldDB" id="A0A9R1UUZ7"/>
<dbReference type="Proteomes" id="UP000235145">
    <property type="component" value="Unassembled WGS sequence"/>
</dbReference>
<dbReference type="EMBL" id="NBSK02000008">
    <property type="protein sequence ID" value="KAJ0193256.1"/>
    <property type="molecule type" value="Genomic_DNA"/>
</dbReference>
<evidence type="ECO:0000313" key="2">
    <source>
        <dbReference type="Proteomes" id="UP000235145"/>
    </source>
</evidence>
<reference evidence="1 2" key="1">
    <citation type="journal article" date="2017" name="Nat. Commun.">
        <title>Genome assembly with in vitro proximity ligation data and whole-genome triplication in lettuce.</title>
        <authorList>
            <person name="Reyes-Chin-Wo S."/>
            <person name="Wang Z."/>
            <person name="Yang X."/>
            <person name="Kozik A."/>
            <person name="Arikit S."/>
            <person name="Song C."/>
            <person name="Xia L."/>
            <person name="Froenicke L."/>
            <person name="Lavelle D.O."/>
            <person name="Truco M.J."/>
            <person name="Xia R."/>
            <person name="Zhu S."/>
            <person name="Xu C."/>
            <person name="Xu H."/>
            <person name="Xu X."/>
            <person name="Cox K."/>
            <person name="Korf I."/>
            <person name="Meyers B.C."/>
            <person name="Michelmore R.W."/>
        </authorList>
    </citation>
    <scope>NUCLEOTIDE SEQUENCE [LARGE SCALE GENOMIC DNA]</scope>
    <source>
        <strain evidence="2">cv. Salinas</strain>
        <tissue evidence="1">Seedlings</tissue>
    </source>
</reference>
<evidence type="ECO:0000313" key="1">
    <source>
        <dbReference type="EMBL" id="KAJ0193256.1"/>
    </source>
</evidence>